<reference evidence="8 9" key="1">
    <citation type="submission" date="2019-02" db="EMBL/GenBank/DDBJ databases">
        <title>Deep-cultivation of Planctomycetes and their phenomic and genomic characterization uncovers novel biology.</title>
        <authorList>
            <person name="Wiegand S."/>
            <person name="Jogler M."/>
            <person name="Boedeker C."/>
            <person name="Pinto D."/>
            <person name="Vollmers J."/>
            <person name="Rivas-Marin E."/>
            <person name="Kohn T."/>
            <person name="Peeters S.H."/>
            <person name="Heuer A."/>
            <person name="Rast P."/>
            <person name="Oberbeckmann S."/>
            <person name="Bunk B."/>
            <person name="Jeske O."/>
            <person name="Meyerdierks A."/>
            <person name="Storesund J.E."/>
            <person name="Kallscheuer N."/>
            <person name="Luecker S."/>
            <person name="Lage O.M."/>
            <person name="Pohl T."/>
            <person name="Merkel B.J."/>
            <person name="Hornburger P."/>
            <person name="Mueller R.-W."/>
            <person name="Bruemmer F."/>
            <person name="Labrenz M."/>
            <person name="Spormann A.M."/>
            <person name="Op den Camp H."/>
            <person name="Overmann J."/>
            <person name="Amann R."/>
            <person name="Jetten M.S.M."/>
            <person name="Mascher T."/>
            <person name="Medema M.H."/>
            <person name="Devos D.P."/>
            <person name="Kaster A.-K."/>
            <person name="Ovreas L."/>
            <person name="Rohde M."/>
            <person name="Galperin M.Y."/>
            <person name="Jogler C."/>
        </authorList>
    </citation>
    <scope>NUCLEOTIDE SEQUENCE [LARGE SCALE GENOMIC DNA]</scope>
    <source>
        <strain evidence="8 9">Spa11</strain>
    </source>
</reference>
<comment type="catalytic activity">
    <reaction evidence="6">
        <text>5-(methylsulfanyl)-D-ribulose 1-phosphate = 5-methylsulfanyl-2,3-dioxopentyl phosphate + H2O</text>
        <dbReference type="Rhea" id="RHEA:15549"/>
        <dbReference type="ChEBI" id="CHEBI:15377"/>
        <dbReference type="ChEBI" id="CHEBI:58548"/>
        <dbReference type="ChEBI" id="CHEBI:58828"/>
        <dbReference type="EC" id="4.2.1.109"/>
    </reaction>
</comment>
<evidence type="ECO:0000259" key="7">
    <source>
        <dbReference type="SMART" id="SM01007"/>
    </source>
</evidence>
<dbReference type="RefSeq" id="WP_145116317.1">
    <property type="nucleotide sequence ID" value="NZ_CP036349.1"/>
</dbReference>
<feature type="binding site" evidence="6">
    <location>
        <position position="109"/>
    </location>
    <ligand>
        <name>Zn(2+)</name>
        <dbReference type="ChEBI" id="CHEBI:29105"/>
    </ligand>
</feature>
<keyword evidence="3 6" id="KW-0862">Zinc</keyword>
<dbReference type="Pfam" id="PF00596">
    <property type="entry name" value="Aldolase_II"/>
    <property type="match status" value="1"/>
</dbReference>
<keyword evidence="9" id="KW-1185">Reference proteome</keyword>
<dbReference type="InterPro" id="IPR036409">
    <property type="entry name" value="Aldolase_II/adducin_N_sf"/>
</dbReference>
<dbReference type="InterPro" id="IPR017714">
    <property type="entry name" value="MethylthioRu-1-P_deHdtase_MtnB"/>
</dbReference>
<dbReference type="GO" id="GO:0005737">
    <property type="term" value="C:cytoplasm"/>
    <property type="evidence" value="ECO:0007669"/>
    <property type="project" value="UniProtKB-UniRule"/>
</dbReference>
<comment type="cofactor">
    <cofactor evidence="6">
        <name>Zn(2+)</name>
        <dbReference type="ChEBI" id="CHEBI:29105"/>
    </cofactor>
    <text evidence="6">Binds 1 zinc ion per subunit.</text>
</comment>
<dbReference type="EMBL" id="CP036349">
    <property type="protein sequence ID" value="QDV76007.1"/>
    <property type="molecule type" value="Genomic_DNA"/>
</dbReference>
<keyword evidence="4 6" id="KW-0486">Methionine biosynthesis</keyword>
<protein>
    <recommendedName>
        <fullName evidence="6">Methylthioribulose-1-phosphate dehydratase</fullName>
        <shortName evidence="6">MTRu-1-P dehydratase</shortName>
        <ecNumber evidence="6">4.2.1.109</ecNumber>
    </recommendedName>
</protein>
<dbReference type="GO" id="GO:0008270">
    <property type="term" value="F:zinc ion binding"/>
    <property type="evidence" value="ECO:0007669"/>
    <property type="project" value="UniProtKB-UniRule"/>
</dbReference>
<dbReference type="HAMAP" id="MF_01677">
    <property type="entry name" value="Salvage_MtnB"/>
    <property type="match status" value="1"/>
</dbReference>
<organism evidence="8 9">
    <name type="scientific">Botrimarina mediterranea</name>
    <dbReference type="NCBI Taxonomy" id="2528022"/>
    <lineage>
        <taxon>Bacteria</taxon>
        <taxon>Pseudomonadati</taxon>
        <taxon>Planctomycetota</taxon>
        <taxon>Planctomycetia</taxon>
        <taxon>Pirellulales</taxon>
        <taxon>Lacipirellulaceae</taxon>
        <taxon>Botrimarina</taxon>
    </lineage>
</organism>
<evidence type="ECO:0000256" key="4">
    <source>
        <dbReference type="ARBA" id="ARBA00023167"/>
    </source>
</evidence>
<keyword evidence="1 6" id="KW-0028">Amino-acid biosynthesis</keyword>
<dbReference type="GO" id="GO:0019509">
    <property type="term" value="P:L-methionine salvage from methylthioadenosine"/>
    <property type="evidence" value="ECO:0007669"/>
    <property type="project" value="UniProtKB-UniRule"/>
</dbReference>
<evidence type="ECO:0000256" key="3">
    <source>
        <dbReference type="ARBA" id="ARBA00022833"/>
    </source>
</evidence>
<dbReference type="SUPFAM" id="SSF53639">
    <property type="entry name" value="AraD/HMP-PK domain-like"/>
    <property type="match status" value="1"/>
</dbReference>
<keyword evidence="2 6" id="KW-0479">Metal-binding</keyword>
<feature type="domain" description="Class II aldolase/adducin N-terminal" evidence="7">
    <location>
        <begin position="19"/>
        <end position="212"/>
    </location>
</feature>
<evidence type="ECO:0000313" key="8">
    <source>
        <dbReference type="EMBL" id="QDV76007.1"/>
    </source>
</evidence>
<evidence type="ECO:0000256" key="5">
    <source>
        <dbReference type="ARBA" id="ARBA00023239"/>
    </source>
</evidence>
<name>A0A518KDY5_9BACT</name>
<dbReference type="Proteomes" id="UP000316426">
    <property type="component" value="Chromosome"/>
</dbReference>
<dbReference type="GO" id="GO:0046570">
    <property type="term" value="F:methylthioribulose 1-phosphate dehydratase activity"/>
    <property type="evidence" value="ECO:0007669"/>
    <property type="project" value="UniProtKB-UniRule"/>
</dbReference>
<evidence type="ECO:0000256" key="1">
    <source>
        <dbReference type="ARBA" id="ARBA00022605"/>
    </source>
</evidence>
<feature type="binding site" evidence="6">
    <location>
        <position position="107"/>
    </location>
    <ligand>
        <name>Zn(2+)</name>
        <dbReference type="ChEBI" id="CHEBI:29105"/>
    </ligand>
</feature>
<proteinExistence type="inferred from homology"/>
<keyword evidence="5 6" id="KW-0456">Lyase</keyword>
<dbReference type="UniPathway" id="UPA00904">
    <property type="reaction ID" value="UER00875"/>
</dbReference>
<dbReference type="AlphaFoldDB" id="A0A518KDY5"/>
<dbReference type="PANTHER" id="PTHR10640">
    <property type="entry name" value="METHYLTHIORIBULOSE-1-PHOSPHATE DEHYDRATASE"/>
    <property type="match status" value="1"/>
</dbReference>
<comment type="similarity">
    <text evidence="6">Belongs to the aldolase class II family. MtnB subfamily.</text>
</comment>
<dbReference type="KEGG" id="bmei:Spa11_42310"/>
<evidence type="ECO:0000256" key="2">
    <source>
        <dbReference type="ARBA" id="ARBA00022723"/>
    </source>
</evidence>
<sequence>MSTAVAADISPAARRAAAEGLVALGAQMHAEGWSRATSSNYSVRLSADPLRLLVTASGKHKDRLTTDDFVLIDDTGAAIEPGAPKSSAETMLHVVLGRDAGAGAIVHTHSVWGTLLSDAYATTGVLTLSGYEMLKALPGIKTHDTSVELAIFPNTQDIAALSAELSERIKAGDEAVRYGFLIHKHGLYTWASDLDGARACVEALEFLFECEGRKLSLR</sequence>
<dbReference type="Gene3D" id="3.40.225.10">
    <property type="entry name" value="Class II aldolase/adducin N-terminal domain"/>
    <property type="match status" value="1"/>
</dbReference>
<dbReference type="EC" id="4.2.1.109" evidence="6"/>
<dbReference type="InterPro" id="IPR001303">
    <property type="entry name" value="Aldolase_II/adducin_N"/>
</dbReference>
<comment type="function">
    <text evidence="6">Catalyzes the dehydration of methylthioribulose-1-phosphate (MTRu-1-P) into 2,3-diketo-5-methylthiopentyl-1-phosphate (DK-MTP-1-P).</text>
</comment>
<evidence type="ECO:0000256" key="6">
    <source>
        <dbReference type="HAMAP-Rule" id="MF_01677"/>
    </source>
</evidence>
<dbReference type="NCBIfam" id="TIGR03328">
    <property type="entry name" value="salvage_mtnB"/>
    <property type="match status" value="1"/>
</dbReference>
<comment type="pathway">
    <text evidence="6">Amino-acid biosynthesis; L-methionine biosynthesis via salvage pathway; L-methionine from S-methyl-5-thio-alpha-D-ribose 1-phosphate: step 2/6.</text>
</comment>
<evidence type="ECO:0000313" key="9">
    <source>
        <dbReference type="Proteomes" id="UP000316426"/>
    </source>
</evidence>
<dbReference type="SMART" id="SM01007">
    <property type="entry name" value="Aldolase_II"/>
    <property type="match status" value="1"/>
</dbReference>
<dbReference type="PANTHER" id="PTHR10640:SF7">
    <property type="entry name" value="METHYLTHIORIBULOSE-1-PHOSPHATE DEHYDRATASE"/>
    <property type="match status" value="1"/>
</dbReference>
<accession>A0A518KDY5</accession>
<gene>
    <name evidence="6 8" type="primary">mtnB</name>
    <name evidence="8" type="ORF">Spa11_42310</name>
</gene>